<evidence type="ECO:0000313" key="2">
    <source>
        <dbReference type="EMBL" id="TDE12018.1"/>
    </source>
</evidence>
<accession>A0A4V2Z3A6</accession>
<dbReference type="AlphaFoldDB" id="A0A4V2Z3A6"/>
<dbReference type="RefSeq" id="WP_131960728.1">
    <property type="nucleotide sequence ID" value="NZ_SMFL01000010.1"/>
</dbReference>
<feature type="chain" id="PRO_5020949022" description="Two component regulator propeller" evidence="1">
    <location>
        <begin position="18"/>
        <end position="714"/>
    </location>
</feature>
<evidence type="ECO:0000313" key="3">
    <source>
        <dbReference type="Proteomes" id="UP000294850"/>
    </source>
</evidence>
<comment type="caution">
    <text evidence="2">The sequence shown here is derived from an EMBL/GenBank/DDBJ whole genome shotgun (WGS) entry which is preliminary data.</text>
</comment>
<feature type="signal peptide" evidence="1">
    <location>
        <begin position="1"/>
        <end position="17"/>
    </location>
</feature>
<keyword evidence="3" id="KW-1185">Reference proteome</keyword>
<dbReference type="InterPro" id="IPR015943">
    <property type="entry name" value="WD40/YVTN_repeat-like_dom_sf"/>
</dbReference>
<protein>
    <recommendedName>
        <fullName evidence="4">Two component regulator propeller</fullName>
    </recommendedName>
</protein>
<dbReference type="EMBL" id="SMFL01000010">
    <property type="protein sequence ID" value="TDE12018.1"/>
    <property type="molecule type" value="Genomic_DNA"/>
</dbReference>
<gene>
    <name evidence="2" type="ORF">E0F88_23475</name>
</gene>
<keyword evidence="1" id="KW-0732">Signal</keyword>
<proteinExistence type="predicted"/>
<dbReference type="Gene3D" id="2.130.10.10">
    <property type="entry name" value="YVTN repeat-like/Quinoprotein amine dehydrogenase"/>
    <property type="match status" value="1"/>
</dbReference>
<sequence>MKFFLYWLLLFPFCLPAQTVGDQIFIQEVVKIHSFKDGLPSGPIDLLSMVNNKPVARQSKQYFQFENGKWNLFASGLKAEGVSKLPVIPGAKILALVPFKGGFAIGCDKGLYIYKNGKKPERIFPENEKYNWSLKIVSALVTDSKGRLWFGAEEGVGYLDGETWKLFTGKDGLPFNKFTCAAAGPNGIVWFGTQKGAIEVDNDYFKYRASRRWLPSDQVNDIAIQKDGTAWIATDMGISQISPVTMSLEEKAKFFTKQVEERHNRMGFIAQSHLKEQFNVDSSEVAISDNDGMYTAMYGAAQAFRYAATGDPEAKMLADRSFKACKWLVDITHEKGFPARVIIPADWHEPINEIYSVEANLKHQKTDPMWKNIYPRFPKSKDGKYLWKCDTSSDELAGHFFFYGIYYDLVAKTEDEKQAVREVVGDITDHLVRHGYKLVDHDGKVTRWGDFSPEYFASVYGYDQRGLNSMIMLSFLNVAKHVTGDPKYDREAKILRDKYNYHIYALHPKEFFPPENVVPWDNNLCLMSMYGLIKYETDPALLLMYRQSLESAWQHISKQKNAFWDAIYGSLANRFTELADKKMFENKNLFPENRLYAPKVVKSLYKGSNNPAYILENLHKIPLDLIGYTMDNTHRLDVVFDSSPLQNENVGWRVDGYALPVDERGHVRQDRDGFALLASEGDGHDEHEGTFFLLPYYMAYYHGLLGQGDRNIGK</sequence>
<evidence type="ECO:0008006" key="4">
    <source>
        <dbReference type="Google" id="ProtNLM"/>
    </source>
</evidence>
<dbReference type="SUPFAM" id="SSF63829">
    <property type="entry name" value="Calcium-dependent phosphotriesterase"/>
    <property type="match status" value="1"/>
</dbReference>
<organism evidence="2 3">
    <name type="scientific">Dyadobacter psychrotolerans</name>
    <dbReference type="NCBI Taxonomy" id="2541721"/>
    <lineage>
        <taxon>Bacteria</taxon>
        <taxon>Pseudomonadati</taxon>
        <taxon>Bacteroidota</taxon>
        <taxon>Cytophagia</taxon>
        <taxon>Cytophagales</taxon>
        <taxon>Spirosomataceae</taxon>
        <taxon>Dyadobacter</taxon>
    </lineage>
</organism>
<reference evidence="2 3" key="1">
    <citation type="submission" date="2019-03" db="EMBL/GenBank/DDBJ databases">
        <title>Dyadobacter AR-3-6 sp. nov., isolated from arctic soil.</title>
        <authorList>
            <person name="Chaudhary D.K."/>
        </authorList>
    </citation>
    <scope>NUCLEOTIDE SEQUENCE [LARGE SCALE GENOMIC DNA]</scope>
    <source>
        <strain evidence="2 3">AR-3-6</strain>
    </source>
</reference>
<dbReference type="OrthoDB" id="610763at2"/>
<evidence type="ECO:0000256" key="1">
    <source>
        <dbReference type="SAM" id="SignalP"/>
    </source>
</evidence>
<dbReference type="Proteomes" id="UP000294850">
    <property type="component" value="Unassembled WGS sequence"/>
</dbReference>
<name>A0A4V2Z3A6_9BACT</name>